<dbReference type="InterPro" id="IPR004431">
    <property type="entry name" value="3-IsopropMal_deHydase_ssu"/>
</dbReference>
<evidence type="ECO:0000256" key="8">
    <source>
        <dbReference type="ARBA" id="ARBA00023239"/>
    </source>
</evidence>
<dbReference type="InterPro" id="IPR050075">
    <property type="entry name" value="LeuD"/>
</dbReference>
<dbReference type="NCBIfam" id="TIGR00171">
    <property type="entry name" value="leuD"/>
    <property type="match status" value="1"/>
</dbReference>
<dbReference type="HAMAP" id="MF_01031">
    <property type="entry name" value="LeuD_type1"/>
    <property type="match status" value="1"/>
</dbReference>
<dbReference type="RefSeq" id="WP_109839239.1">
    <property type="nucleotide sequence ID" value="NZ_QGKM01000075.1"/>
</dbReference>
<dbReference type="AlphaFoldDB" id="A0A317C3F1"/>
<evidence type="ECO:0000256" key="4">
    <source>
        <dbReference type="ARBA" id="ARBA00009845"/>
    </source>
</evidence>
<keyword evidence="9 10" id="KW-0100">Branched-chain amino acid biosynthesis</keyword>
<dbReference type="SUPFAM" id="SSF52016">
    <property type="entry name" value="LeuD/IlvD-like"/>
    <property type="match status" value="1"/>
</dbReference>
<dbReference type="OrthoDB" id="9777465at2"/>
<comment type="caution">
    <text evidence="12">The sequence shown here is derived from an EMBL/GenBank/DDBJ whole genome shotgun (WGS) entry which is preliminary data.</text>
</comment>
<feature type="domain" description="Aconitase A/isopropylmalate dehydratase small subunit swivel" evidence="11">
    <location>
        <begin position="1"/>
        <end position="124"/>
    </location>
</feature>
<dbReference type="FunFam" id="3.20.19.10:FF:000003">
    <property type="entry name" value="3-isopropylmalate dehydratase small subunit"/>
    <property type="match status" value="1"/>
</dbReference>
<comment type="function">
    <text evidence="2 10">Catalyzes the isomerization between 2-isopropylmalate and 3-isopropylmalate, via the formation of 2-isopropylmaleate.</text>
</comment>
<comment type="catalytic activity">
    <reaction evidence="1 10">
        <text>(2R,3S)-3-isopropylmalate = (2S)-2-isopropylmalate</text>
        <dbReference type="Rhea" id="RHEA:32287"/>
        <dbReference type="ChEBI" id="CHEBI:1178"/>
        <dbReference type="ChEBI" id="CHEBI:35121"/>
        <dbReference type="EC" id="4.2.1.33"/>
    </reaction>
</comment>
<keyword evidence="8 10" id="KW-0456">Lyase</keyword>
<comment type="pathway">
    <text evidence="3 10">Amino-acid biosynthesis; L-leucine biosynthesis; L-leucine from 3-methyl-2-oxobutanoate: step 2/4.</text>
</comment>
<organism evidence="12 13">
    <name type="scientific">Leucothrix pacifica</name>
    <dbReference type="NCBI Taxonomy" id="1247513"/>
    <lineage>
        <taxon>Bacteria</taxon>
        <taxon>Pseudomonadati</taxon>
        <taxon>Pseudomonadota</taxon>
        <taxon>Gammaproteobacteria</taxon>
        <taxon>Thiotrichales</taxon>
        <taxon>Thiotrichaceae</taxon>
        <taxon>Leucothrix</taxon>
    </lineage>
</organism>
<dbReference type="PANTHER" id="PTHR43345">
    <property type="entry name" value="3-ISOPROPYLMALATE DEHYDRATASE SMALL SUBUNIT 2-RELATED-RELATED"/>
    <property type="match status" value="1"/>
</dbReference>
<evidence type="ECO:0000256" key="6">
    <source>
        <dbReference type="ARBA" id="ARBA00022430"/>
    </source>
</evidence>
<dbReference type="Pfam" id="PF00694">
    <property type="entry name" value="Aconitase_C"/>
    <property type="match status" value="1"/>
</dbReference>
<evidence type="ECO:0000313" key="12">
    <source>
        <dbReference type="EMBL" id="PWQ92827.1"/>
    </source>
</evidence>
<evidence type="ECO:0000259" key="11">
    <source>
        <dbReference type="Pfam" id="PF00694"/>
    </source>
</evidence>
<evidence type="ECO:0000256" key="3">
    <source>
        <dbReference type="ARBA" id="ARBA00004729"/>
    </source>
</evidence>
<dbReference type="NCBIfam" id="NF002458">
    <property type="entry name" value="PRK01641.1"/>
    <property type="match status" value="1"/>
</dbReference>
<evidence type="ECO:0000256" key="10">
    <source>
        <dbReference type="HAMAP-Rule" id="MF_01031"/>
    </source>
</evidence>
<dbReference type="CDD" id="cd01577">
    <property type="entry name" value="IPMI_Swivel"/>
    <property type="match status" value="1"/>
</dbReference>
<evidence type="ECO:0000256" key="2">
    <source>
        <dbReference type="ARBA" id="ARBA00002695"/>
    </source>
</evidence>
<accession>A0A317C3F1</accession>
<dbReference type="EC" id="4.2.1.33" evidence="10"/>
<dbReference type="Gene3D" id="3.20.19.10">
    <property type="entry name" value="Aconitase, domain 4"/>
    <property type="match status" value="1"/>
</dbReference>
<protein>
    <recommendedName>
        <fullName evidence="10">3-isopropylmalate dehydratase small subunit</fullName>
        <ecNumber evidence="10">4.2.1.33</ecNumber>
    </recommendedName>
    <alternativeName>
        <fullName evidence="10">Alpha-IPM isomerase</fullName>
        <shortName evidence="10">IPMI</shortName>
    </alternativeName>
    <alternativeName>
        <fullName evidence="10">Isopropylmalate isomerase</fullName>
    </alternativeName>
</protein>
<keyword evidence="7 10" id="KW-0028">Amino-acid biosynthesis</keyword>
<evidence type="ECO:0000256" key="9">
    <source>
        <dbReference type="ARBA" id="ARBA00023304"/>
    </source>
</evidence>
<evidence type="ECO:0000256" key="5">
    <source>
        <dbReference type="ARBA" id="ARBA00011271"/>
    </source>
</evidence>
<comment type="subunit">
    <text evidence="5 10">Heterodimer of LeuC and LeuD.</text>
</comment>
<dbReference type="InterPro" id="IPR033940">
    <property type="entry name" value="IPMI_Swivel"/>
</dbReference>
<proteinExistence type="inferred from homology"/>
<dbReference type="InterPro" id="IPR000573">
    <property type="entry name" value="AconitaseA/IPMdHydase_ssu_swvl"/>
</dbReference>
<dbReference type="UniPathway" id="UPA00048">
    <property type="reaction ID" value="UER00071"/>
</dbReference>
<dbReference type="PANTHER" id="PTHR43345:SF5">
    <property type="entry name" value="3-ISOPROPYLMALATE DEHYDRATASE SMALL SUBUNIT"/>
    <property type="match status" value="1"/>
</dbReference>
<comment type="similarity">
    <text evidence="4 10">Belongs to the LeuD family. LeuD type 1 subfamily.</text>
</comment>
<keyword evidence="6 10" id="KW-0432">Leucine biosynthesis</keyword>
<dbReference type="GO" id="GO:0009098">
    <property type="term" value="P:L-leucine biosynthetic process"/>
    <property type="evidence" value="ECO:0007669"/>
    <property type="project" value="UniProtKB-UniRule"/>
</dbReference>
<keyword evidence="13" id="KW-1185">Reference proteome</keyword>
<dbReference type="GO" id="GO:0009316">
    <property type="term" value="C:3-isopropylmalate dehydratase complex"/>
    <property type="evidence" value="ECO:0007669"/>
    <property type="project" value="InterPro"/>
</dbReference>
<evidence type="ECO:0000256" key="1">
    <source>
        <dbReference type="ARBA" id="ARBA00000491"/>
    </source>
</evidence>
<gene>
    <name evidence="10 12" type="primary">leuD</name>
    <name evidence="12" type="ORF">DKW60_18970</name>
</gene>
<dbReference type="Proteomes" id="UP000245539">
    <property type="component" value="Unassembled WGS sequence"/>
</dbReference>
<evidence type="ECO:0000256" key="7">
    <source>
        <dbReference type="ARBA" id="ARBA00022605"/>
    </source>
</evidence>
<evidence type="ECO:0000313" key="13">
    <source>
        <dbReference type="Proteomes" id="UP000245539"/>
    </source>
</evidence>
<sequence length="209" mass="23117">MQPYSKHTSIAAAMNRANVDTDQIIPKQFLKKVERTGFGQHLFHDWRFTDDAGKIDNPEFELNNPKFAGAKILVTGDNFGCGSSREHAPWAIEDYGFNTIVSTSFADIFYNNCFKNGILPIVVSPAELDSLMAEINGNEGVEFTVDLEGQSLTTPGGLSISFELDAVRKSNLALGLDDIGQTMQHVDQITAYETKHKAQFPWLWANANG</sequence>
<reference evidence="12 13" key="1">
    <citation type="submission" date="2018-05" db="EMBL/GenBank/DDBJ databases">
        <title>Leucothrix arctica sp. nov., isolated from Arctic seawater.</title>
        <authorList>
            <person name="Choi A."/>
            <person name="Baek K."/>
        </authorList>
    </citation>
    <scope>NUCLEOTIDE SEQUENCE [LARGE SCALE GENOMIC DNA]</scope>
    <source>
        <strain evidence="12 13">JCM 18388</strain>
    </source>
</reference>
<dbReference type="GO" id="GO:0003861">
    <property type="term" value="F:3-isopropylmalate dehydratase activity"/>
    <property type="evidence" value="ECO:0007669"/>
    <property type="project" value="UniProtKB-UniRule"/>
</dbReference>
<name>A0A317C3F1_9GAMM</name>
<dbReference type="InterPro" id="IPR015928">
    <property type="entry name" value="Aconitase/3IPM_dehydase_swvl"/>
</dbReference>
<dbReference type="EMBL" id="QGKM01000075">
    <property type="protein sequence ID" value="PWQ92827.1"/>
    <property type="molecule type" value="Genomic_DNA"/>
</dbReference>